<accession>A0A1B0BQP1</accession>
<organism evidence="2 3">
    <name type="scientific">Glossina palpalis gambiensis</name>
    <dbReference type="NCBI Taxonomy" id="67801"/>
    <lineage>
        <taxon>Eukaryota</taxon>
        <taxon>Metazoa</taxon>
        <taxon>Ecdysozoa</taxon>
        <taxon>Arthropoda</taxon>
        <taxon>Hexapoda</taxon>
        <taxon>Insecta</taxon>
        <taxon>Pterygota</taxon>
        <taxon>Neoptera</taxon>
        <taxon>Endopterygota</taxon>
        <taxon>Diptera</taxon>
        <taxon>Brachycera</taxon>
        <taxon>Muscomorpha</taxon>
        <taxon>Hippoboscoidea</taxon>
        <taxon>Glossinidae</taxon>
        <taxon>Glossina</taxon>
    </lineage>
</organism>
<dbReference type="AlphaFoldDB" id="A0A1B0BQP1"/>
<name>A0A1B0BQP1_9MUSC</name>
<evidence type="ECO:0000256" key="1">
    <source>
        <dbReference type="SAM" id="Phobius"/>
    </source>
</evidence>
<proteinExistence type="predicted"/>
<feature type="transmembrane region" description="Helical" evidence="1">
    <location>
        <begin position="42"/>
        <end position="63"/>
    </location>
</feature>
<keyword evidence="1" id="KW-0472">Membrane</keyword>
<reference evidence="2" key="2">
    <citation type="submission" date="2020-05" db="UniProtKB">
        <authorList>
            <consortium name="EnsemblMetazoa"/>
        </authorList>
    </citation>
    <scope>IDENTIFICATION</scope>
    <source>
        <strain evidence="2">IAEA</strain>
    </source>
</reference>
<dbReference type="EMBL" id="JXJN01018701">
    <property type="status" value="NOT_ANNOTATED_CDS"/>
    <property type="molecule type" value="Genomic_DNA"/>
</dbReference>
<evidence type="ECO:0000313" key="2">
    <source>
        <dbReference type="EnsemblMetazoa" id="GPPI037575-PA"/>
    </source>
</evidence>
<keyword evidence="1" id="KW-0812">Transmembrane</keyword>
<dbReference type="VEuPathDB" id="VectorBase:GPPI037575"/>
<dbReference type="EnsemblMetazoa" id="GPPI037575-RA">
    <property type="protein sequence ID" value="GPPI037575-PA"/>
    <property type="gene ID" value="GPPI037575"/>
</dbReference>
<keyword evidence="3" id="KW-1185">Reference proteome</keyword>
<keyword evidence="1" id="KW-1133">Transmembrane helix</keyword>
<sequence length="66" mass="7558">MDLKLSLKEFDKSFKLKTTATTRKWNPTRFTASNRTGRTIEIVVAVPILWSFNAAALQPIFLYPVN</sequence>
<protein>
    <submittedName>
        <fullName evidence="2">Uncharacterized protein</fullName>
    </submittedName>
</protein>
<reference evidence="3" key="1">
    <citation type="submission" date="2015-01" db="EMBL/GenBank/DDBJ databases">
        <authorList>
            <person name="Aksoy S."/>
            <person name="Warren W."/>
            <person name="Wilson R.K."/>
        </authorList>
    </citation>
    <scope>NUCLEOTIDE SEQUENCE [LARGE SCALE GENOMIC DNA]</scope>
    <source>
        <strain evidence="3">IAEA</strain>
    </source>
</reference>
<dbReference type="Proteomes" id="UP000092460">
    <property type="component" value="Unassembled WGS sequence"/>
</dbReference>
<evidence type="ECO:0000313" key="3">
    <source>
        <dbReference type="Proteomes" id="UP000092460"/>
    </source>
</evidence>